<keyword evidence="2" id="KW-1185">Reference proteome</keyword>
<dbReference type="EMBL" id="MU003547">
    <property type="protein sequence ID" value="KAF2463702.1"/>
    <property type="molecule type" value="Genomic_DNA"/>
</dbReference>
<proteinExistence type="predicted"/>
<organism evidence="1 2">
    <name type="scientific">Lindgomyces ingoldianus</name>
    <dbReference type="NCBI Taxonomy" id="673940"/>
    <lineage>
        <taxon>Eukaryota</taxon>
        <taxon>Fungi</taxon>
        <taxon>Dikarya</taxon>
        <taxon>Ascomycota</taxon>
        <taxon>Pezizomycotina</taxon>
        <taxon>Dothideomycetes</taxon>
        <taxon>Pleosporomycetidae</taxon>
        <taxon>Pleosporales</taxon>
        <taxon>Lindgomycetaceae</taxon>
        <taxon>Lindgomyces</taxon>
    </lineage>
</organism>
<sequence>MRLARPCPHLHAHSPNILSIGAVTLRVSPHGISLGAELLETVLAVVSRPTPYTASPCGGSCSVIQVRTPAYDRNIAPFSICACIVQPVAIVLVYLNGYLHIADFRYTNLGSISIAKVKFQYLVTLGFSYVEECSMATTTGGADLIANLRGLWALAIICLPRPREKVTISYGDDTHSCVHNAVIIPMTMNPAAFHFRLHLPLVPPALAIQGAVFSLGVTGLLVPAFVYASKASHTRGNDDANGFPNTLPSMKRFRPLSHILSYDNSCLYVLNPYWDTNPFFFELYHLASESEIPIIAYACWSDDGTPYGFLETKLHYIPKIILNLMKAAGKQSQNGNEA</sequence>
<accession>A0ACB6QC61</accession>
<gene>
    <name evidence="1" type="ORF">BDR25DRAFT_362507</name>
</gene>
<reference evidence="1" key="1">
    <citation type="journal article" date="2020" name="Stud. Mycol.">
        <title>101 Dothideomycetes genomes: a test case for predicting lifestyles and emergence of pathogens.</title>
        <authorList>
            <person name="Haridas S."/>
            <person name="Albert R."/>
            <person name="Binder M."/>
            <person name="Bloem J."/>
            <person name="Labutti K."/>
            <person name="Salamov A."/>
            <person name="Andreopoulos B."/>
            <person name="Baker S."/>
            <person name="Barry K."/>
            <person name="Bills G."/>
            <person name="Bluhm B."/>
            <person name="Cannon C."/>
            <person name="Castanera R."/>
            <person name="Culley D."/>
            <person name="Daum C."/>
            <person name="Ezra D."/>
            <person name="Gonzalez J."/>
            <person name="Henrissat B."/>
            <person name="Kuo A."/>
            <person name="Liang C."/>
            <person name="Lipzen A."/>
            <person name="Lutzoni F."/>
            <person name="Magnuson J."/>
            <person name="Mondo S."/>
            <person name="Nolan M."/>
            <person name="Ohm R."/>
            <person name="Pangilinan J."/>
            <person name="Park H.-J."/>
            <person name="Ramirez L."/>
            <person name="Alfaro M."/>
            <person name="Sun H."/>
            <person name="Tritt A."/>
            <person name="Yoshinaga Y."/>
            <person name="Zwiers L.-H."/>
            <person name="Turgeon B."/>
            <person name="Goodwin S."/>
            <person name="Spatafora J."/>
            <person name="Crous P."/>
            <person name="Grigoriev I."/>
        </authorList>
    </citation>
    <scope>NUCLEOTIDE SEQUENCE</scope>
    <source>
        <strain evidence="1">ATCC 200398</strain>
    </source>
</reference>
<comment type="caution">
    <text evidence="1">The sequence shown here is derived from an EMBL/GenBank/DDBJ whole genome shotgun (WGS) entry which is preliminary data.</text>
</comment>
<dbReference type="Proteomes" id="UP000799755">
    <property type="component" value="Unassembled WGS sequence"/>
</dbReference>
<evidence type="ECO:0000313" key="1">
    <source>
        <dbReference type="EMBL" id="KAF2463702.1"/>
    </source>
</evidence>
<name>A0ACB6QC61_9PLEO</name>
<evidence type="ECO:0000313" key="2">
    <source>
        <dbReference type="Proteomes" id="UP000799755"/>
    </source>
</evidence>
<protein>
    <submittedName>
        <fullName evidence="1">Uncharacterized protein</fullName>
    </submittedName>
</protein>